<comment type="catalytic activity">
    <reaction evidence="4">
        <text>N(6)-(dimethylallyl)adenosine 5'-phosphate + H2O = N(6)-dimethylallyladenine + D-ribose 5-phosphate</text>
        <dbReference type="Rhea" id="RHEA:48560"/>
        <dbReference type="ChEBI" id="CHEBI:15377"/>
        <dbReference type="ChEBI" id="CHEBI:17660"/>
        <dbReference type="ChEBI" id="CHEBI:57526"/>
        <dbReference type="ChEBI" id="CHEBI:78346"/>
        <dbReference type="EC" id="3.2.2.n1"/>
    </reaction>
</comment>
<dbReference type="Proteomes" id="UP000734854">
    <property type="component" value="Unassembled WGS sequence"/>
</dbReference>
<accession>A0A8J5LIS3</accession>
<dbReference type="Gene3D" id="3.40.50.450">
    <property type="match status" value="1"/>
</dbReference>
<reference evidence="7 8" key="1">
    <citation type="submission" date="2020-08" db="EMBL/GenBank/DDBJ databases">
        <title>Plant Genome Project.</title>
        <authorList>
            <person name="Zhang R.-G."/>
        </authorList>
    </citation>
    <scope>NUCLEOTIDE SEQUENCE [LARGE SCALE GENOMIC DNA]</scope>
    <source>
        <tissue evidence="7">Rhizome</tissue>
    </source>
</reference>
<evidence type="ECO:0000256" key="4">
    <source>
        <dbReference type="ARBA" id="ARBA00047718"/>
    </source>
</evidence>
<keyword evidence="3" id="KW-0203">Cytokinin biosynthesis</keyword>
<comment type="catalytic activity">
    <reaction evidence="5">
        <text>9-ribosyl-trans-zeatin 5'-phosphate + H2O = trans-zeatin + D-ribose 5-phosphate</text>
        <dbReference type="Rhea" id="RHEA:48564"/>
        <dbReference type="ChEBI" id="CHEBI:15377"/>
        <dbReference type="ChEBI" id="CHEBI:16522"/>
        <dbReference type="ChEBI" id="CHEBI:78346"/>
        <dbReference type="ChEBI" id="CHEBI:87947"/>
        <dbReference type="EC" id="3.2.2.n1"/>
    </reaction>
</comment>
<sequence>MAEGSDARAWEELIPDALGLIFRNLPLQEIFTVIPRVCKLWSRVVLGPYCWQEIDIDEWSQHYKPEQLDKMLHMLIDRSYGSFHRLSVSGLHTESMFTLIADHAGSLQRLELPRSEMNDAIVKLVAPRLCNLTYLDVSYCSKIGACAIEAFGSLSFRSLSLRPHRFQFLRQGKSIALSVPVKKRIDLVYGGGSVGLMGLISQTVYDGGCHVLGVIPKALVPIEISGETVGEVNVVSNMHERKAVMARQADAFIALPGGYETMEEVMEMITWSQLGIHNKPVGLLNVDGYYNSLLKLFDNGVREGFIKPASRHIVISSPNATELLAKMEFTNLKDSRVEIDEVRFEWAESTEYDVGDTEGWETGTNFLRWSRNHNFTVGDVLGDTGISISIDVYLIFLFCLNIDFFSVFNYVPVQHDVYQVTEETYRSCNWSSGVLKMYVSGRDRVTLAEATSYWFICGVEGHCQGGMRMGVSVASSGGLAPAPAPEEQGSWGGGGRAVVRWWVLMSCLVLMMVWDM</sequence>
<dbReference type="Gene3D" id="3.80.10.10">
    <property type="entry name" value="Ribonuclease Inhibitor"/>
    <property type="match status" value="1"/>
</dbReference>
<dbReference type="GO" id="GO:0009691">
    <property type="term" value="P:cytokinin biosynthetic process"/>
    <property type="evidence" value="ECO:0007669"/>
    <property type="project" value="UniProtKB-KW"/>
</dbReference>
<dbReference type="Pfam" id="PF03641">
    <property type="entry name" value="Lysine_decarbox"/>
    <property type="match status" value="1"/>
</dbReference>
<organism evidence="7 8">
    <name type="scientific">Zingiber officinale</name>
    <name type="common">Ginger</name>
    <name type="synonym">Amomum zingiber</name>
    <dbReference type="NCBI Taxonomy" id="94328"/>
    <lineage>
        <taxon>Eukaryota</taxon>
        <taxon>Viridiplantae</taxon>
        <taxon>Streptophyta</taxon>
        <taxon>Embryophyta</taxon>
        <taxon>Tracheophyta</taxon>
        <taxon>Spermatophyta</taxon>
        <taxon>Magnoliopsida</taxon>
        <taxon>Liliopsida</taxon>
        <taxon>Zingiberales</taxon>
        <taxon>Zingiberaceae</taxon>
        <taxon>Zingiber</taxon>
    </lineage>
</organism>
<dbReference type="SUPFAM" id="SSF52047">
    <property type="entry name" value="RNI-like"/>
    <property type="match status" value="1"/>
</dbReference>
<evidence type="ECO:0000256" key="1">
    <source>
        <dbReference type="ARBA" id="ARBA00006763"/>
    </source>
</evidence>
<dbReference type="GO" id="GO:0016799">
    <property type="term" value="F:hydrolase activity, hydrolyzing N-glycosyl compounds"/>
    <property type="evidence" value="ECO:0007669"/>
    <property type="project" value="TreeGrafter"/>
</dbReference>
<dbReference type="SUPFAM" id="SSF49503">
    <property type="entry name" value="Cupredoxins"/>
    <property type="match status" value="1"/>
</dbReference>
<dbReference type="Gene3D" id="2.60.40.420">
    <property type="entry name" value="Cupredoxins - blue copper proteins"/>
    <property type="match status" value="1"/>
</dbReference>
<name>A0A8J5LIS3_ZINOF</name>
<dbReference type="NCBIfam" id="TIGR00730">
    <property type="entry name" value="Rossman fold protein, TIGR00730 family"/>
    <property type="match status" value="1"/>
</dbReference>
<dbReference type="PANTHER" id="PTHR31223:SF11">
    <property type="entry name" value="CYTOKININ RIBOSIDE 5'-MONOPHOSPHATE PHOSPHORIBOHYDROLASE LOG8-RELATED"/>
    <property type="match status" value="1"/>
</dbReference>
<comment type="similarity">
    <text evidence="1">Belongs to the LOG family.</text>
</comment>
<dbReference type="AlphaFoldDB" id="A0A8J5LIS3"/>
<dbReference type="InterPro" id="IPR008972">
    <property type="entry name" value="Cupredoxin"/>
</dbReference>
<protein>
    <recommendedName>
        <fullName evidence="2">cytokinin riboside 5'-monophosphate phosphoribohydrolase</fullName>
        <ecNumber evidence="2">3.2.2.n1</ecNumber>
    </recommendedName>
</protein>
<evidence type="ECO:0000256" key="3">
    <source>
        <dbReference type="ARBA" id="ARBA00022712"/>
    </source>
</evidence>
<dbReference type="Pfam" id="PF02298">
    <property type="entry name" value="Cu_bind_like"/>
    <property type="match status" value="1"/>
</dbReference>
<evidence type="ECO:0000313" key="7">
    <source>
        <dbReference type="EMBL" id="KAG6513588.1"/>
    </source>
</evidence>
<dbReference type="GO" id="GO:0005634">
    <property type="term" value="C:nucleus"/>
    <property type="evidence" value="ECO:0007669"/>
    <property type="project" value="TreeGrafter"/>
</dbReference>
<dbReference type="GO" id="GO:0005829">
    <property type="term" value="C:cytosol"/>
    <property type="evidence" value="ECO:0007669"/>
    <property type="project" value="TreeGrafter"/>
</dbReference>
<dbReference type="GO" id="GO:0009055">
    <property type="term" value="F:electron transfer activity"/>
    <property type="evidence" value="ECO:0007669"/>
    <property type="project" value="InterPro"/>
</dbReference>
<evidence type="ECO:0000313" key="8">
    <source>
        <dbReference type="Proteomes" id="UP000734854"/>
    </source>
</evidence>
<comment type="caution">
    <text evidence="7">The sequence shown here is derived from an EMBL/GenBank/DDBJ whole genome shotgun (WGS) entry which is preliminary data.</text>
</comment>
<dbReference type="EC" id="3.2.2.n1" evidence="2"/>
<dbReference type="InterPro" id="IPR031100">
    <property type="entry name" value="LOG_fam"/>
</dbReference>
<evidence type="ECO:0000256" key="5">
    <source>
        <dbReference type="ARBA" id="ARBA00049153"/>
    </source>
</evidence>
<dbReference type="PROSITE" id="PS51485">
    <property type="entry name" value="PHYTOCYANIN"/>
    <property type="match status" value="1"/>
</dbReference>
<feature type="domain" description="Phytocyanin" evidence="6">
    <location>
        <begin position="350"/>
        <end position="475"/>
    </location>
</feature>
<dbReference type="SUPFAM" id="SSF102405">
    <property type="entry name" value="MCP/YpsA-like"/>
    <property type="match status" value="1"/>
</dbReference>
<dbReference type="EMBL" id="JACMSC010000007">
    <property type="protein sequence ID" value="KAG6513588.1"/>
    <property type="molecule type" value="Genomic_DNA"/>
</dbReference>
<dbReference type="CDD" id="cd04216">
    <property type="entry name" value="Phytocyanin"/>
    <property type="match status" value="1"/>
</dbReference>
<dbReference type="FunFam" id="1.20.1280.50:FF:000022">
    <property type="entry name" value="F-box protein FBW2"/>
    <property type="match status" value="1"/>
</dbReference>
<gene>
    <name evidence="7" type="ORF">ZIOFF_023920</name>
</gene>
<evidence type="ECO:0000256" key="2">
    <source>
        <dbReference type="ARBA" id="ARBA00012205"/>
    </source>
</evidence>
<dbReference type="PANTHER" id="PTHR31223">
    <property type="entry name" value="LOG FAMILY PROTEIN YJL055W"/>
    <property type="match status" value="1"/>
</dbReference>
<dbReference type="InterPro" id="IPR003245">
    <property type="entry name" value="Phytocyanin_dom"/>
</dbReference>
<evidence type="ECO:0000259" key="6">
    <source>
        <dbReference type="PROSITE" id="PS51485"/>
    </source>
</evidence>
<proteinExistence type="inferred from homology"/>
<keyword evidence="8" id="KW-1185">Reference proteome</keyword>
<dbReference type="InterPro" id="IPR032675">
    <property type="entry name" value="LRR_dom_sf"/>
</dbReference>
<dbReference type="InterPro" id="IPR005269">
    <property type="entry name" value="LOG"/>
</dbReference>